<feature type="transmembrane region" description="Helical" evidence="1">
    <location>
        <begin position="62"/>
        <end position="81"/>
    </location>
</feature>
<evidence type="ECO:0000256" key="1">
    <source>
        <dbReference type="SAM" id="Phobius"/>
    </source>
</evidence>
<keyword evidence="1" id="KW-1133">Transmembrane helix</keyword>
<evidence type="ECO:0000313" key="3">
    <source>
        <dbReference type="Proteomes" id="UP001063166"/>
    </source>
</evidence>
<dbReference type="Proteomes" id="UP001063166">
    <property type="component" value="Unassembled WGS sequence"/>
</dbReference>
<protein>
    <submittedName>
        <fullName evidence="2">Uncharacterized protein</fullName>
    </submittedName>
</protein>
<feature type="transmembrane region" description="Helical" evidence="1">
    <location>
        <begin position="93"/>
        <end position="114"/>
    </location>
</feature>
<dbReference type="OrthoDB" id="2520628at2759"/>
<gene>
    <name evidence="2" type="ORF">LshimejAT787_0901840</name>
</gene>
<reference evidence="2" key="1">
    <citation type="submission" date="2022-07" db="EMBL/GenBank/DDBJ databases">
        <title>The genome of Lyophyllum shimeji provides insight into the initial evolution of ectomycorrhizal fungal genome.</title>
        <authorList>
            <person name="Kobayashi Y."/>
            <person name="Shibata T."/>
            <person name="Hirakawa H."/>
            <person name="Shigenobu S."/>
            <person name="Nishiyama T."/>
            <person name="Yamada A."/>
            <person name="Hasebe M."/>
            <person name="Kawaguchi M."/>
        </authorList>
    </citation>
    <scope>NUCLEOTIDE SEQUENCE</scope>
    <source>
        <strain evidence="2">AT787</strain>
    </source>
</reference>
<evidence type="ECO:0000313" key="2">
    <source>
        <dbReference type="EMBL" id="GLB40969.1"/>
    </source>
</evidence>
<keyword evidence="1" id="KW-0472">Membrane</keyword>
<dbReference type="EMBL" id="BRPK01000009">
    <property type="protein sequence ID" value="GLB40969.1"/>
    <property type="molecule type" value="Genomic_DNA"/>
</dbReference>
<dbReference type="AlphaFoldDB" id="A0A9P3PSW6"/>
<proteinExistence type="predicted"/>
<keyword evidence="1" id="KW-0812">Transmembrane</keyword>
<comment type="caution">
    <text evidence="2">The sequence shown here is derived from an EMBL/GenBank/DDBJ whole genome shotgun (WGS) entry which is preliminary data.</text>
</comment>
<sequence length="302" mass="31977">MALPLEQLAKGMTFIGKPVHATLFPYPIAATIHAARISVVYQNNCRAATAGSNAKLPWPTYIAGYLVMTWGGSVMTHFLLQLPPPMLYSTTPYIIYLTTHLTLTLLFHLFPILLSPSSIALLDTVLFPIDALVRTGAVTGTTAHLAPGSPVARPLITSPLTHLIIGALASAGGGLSASTLSTWSPTWSFSTPPVLRAPTLTAFFWSSMDVWAGALVAAMYGVASGAQAFYGWQELLRLVGLGVAGIKEGACVVGTPWMSQLEAKALAAGVLAVFFGLRMYKVHWAGAAPAQQVKKAEKEKTG</sequence>
<feature type="transmembrane region" description="Helical" evidence="1">
    <location>
        <begin position="203"/>
        <end position="223"/>
    </location>
</feature>
<keyword evidence="3" id="KW-1185">Reference proteome</keyword>
<organism evidence="2 3">
    <name type="scientific">Lyophyllum shimeji</name>
    <name type="common">Hon-shimeji</name>
    <name type="synonym">Tricholoma shimeji</name>
    <dbReference type="NCBI Taxonomy" id="47721"/>
    <lineage>
        <taxon>Eukaryota</taxon>
        <taxon>Fungi</taxon>
        <taxon>Dikarya</taxon>
        <taxon>Basidiomycota</taxon>
        <taxon>Agaricomycotina</taxon>
        <taxon>Agaricomycetes</taxon>
        <taxon>Agaricomycetidae</taxon>
        <taxon>Agaricales</taxon>
        <taxon>Tricholomatineae</taxon>
        <taxon>Lyophyllaceae</taxon>
        <taxon>Lyophyllum</taxon>
    </lineage>
</organism>
<name>A0A9P3PSW6_LYOSH</name>
<accession>A0A9P3PSW6</accession>